<proteinExistence type="predicted"/>
<gene>
    <name evidence="2" type="ORF">IPJ89_04985</name>
</gene>
<accession>A0A7T9DJN0</accession>
<dbReference type="Proteomes" id="UP000596004">
    <property type="component" value="Chromosome"/>
</dbReference>
<evidence type="ECO:0000313" key="2">
    <source>
        <dbReference type="EMBL" id="QQR92475.1"/>
    </source>
</evidence>
<dbReference type="EMBL" id="CP064981">
    <property type="protein sequence ID" value="QQR92475.1"/>
    <property type="molecule type" value="Genomic_DNA"/>
</dbReference>
<name>A0A7T9DJN0_9ARCH</name>
<evidence type="ECO:0000256" key="1">
    <source>
        <dbReference type="SAM" id="Phobius"/>
    </source>
</evidence>
<dbReference type="Pfam" id="PF04021">
    <property type="entry name" value="Class_IIIsignal"/>
    <property type="match status" value="1"/>
</dbReference>
<feature type="transmembrane region" description="Helical" evidence="1">
    <location>
        <begin position="17"/>
        <end position="37"/>
    </location>
</feature>
<keyword evidence="1" id="KW-0472">Membrane</keyword>
<sequence>MNAPTFPSTRGQGALEYLLLIGGAVLIATIVLVIIVGSSQSTNTIISNNLSTSDVKVQNAFNAAAAGLGGGPAASLCGNNTIDAGEQCDGTASFAATCYSQGYSVGTLGCNSSCQFDTSTACSGPGPFIINGPPTFSSGNVTLNVTVPGDNGQVGVLPYFTILYLRDNAIPGGACAAFANTVATDPATAINNFVAVALNPSVPAAGTALTNLLPPPGIPNTTATPGTIVPLSFPASTFTSINVPGTTYCFAIAGVNGAAQVGVPTASALITI</sequence>
<reference evidence="2" key="1">
    <citation type="submission" date="2020-11" db="EMBL/GenBank/DDBJ databases">
        <title>Connecting structure to function with the recovery of over 1000 high-quality activated sludge metagenome-assembled genomes encoding full-length rRNA genes using long-read sequencing.</title>
        <authorList>
            <person name="Singleton C.M."/>
            <person name="Petriglieri F."/>
            <person name="Kristensen J.M."/>
            <person name="Kirkegaard R.H."/>
            <person name="Michaelsen T.Y."/>
            <person name="Andersen M.H."/>
            <person name="Karst S.M."/>
            <person name="Dueholm M.S."/>
            <person name="Nielsen P.H."/>
            <person name="Albertsen M."/>
        </authorList>
    </citation>
    <scope>NUCLEOTIDE SEQUENCE</scope>
    <source>
        <strain evidence="2">Fred_18-Q3-R57-64_BAT3C.431</strain>
    </source>
</reference>
<keyword evidence="1" id="KW-0812">Transmembrane</keyword>
<protein>
    <submittedName>
        <fullName evidence="2">Class III signal peptide-containing protein</fullName>
    </submittedName>
</protein>
<dbReference type="InterPro" id="IPR007166">
    <property type="entry name" value="Class3_signal_pept_motif"/>
</dbReference>
<keyword evidence="1" id="KW-1133">Transmembrane helix</keyword>
<dbReference type="AlphaFoldDB" id="A0A7T9DJN0"/>
<organism evidence="2">
    <name type="scientific">Candidatus Iainarchaeum sp</name>
    <dbReference type="NCBI Taxonomy" id="3101447"/>
    <lineage>
        <taxon>Archaea</taxon>
        <taxon>Candidatus Iainarchaeota</taxon>
        <taxon>Candidatus Iainarchaeia</taxon>
        <taxon>Candidatus Iainarchaeales</taxon>
        <taxon>Candidatus Iainarchaeaceae</taxon>
        <taxon>Candidatus Iainarchaeum</taxon>
    </lineage>
</organism>